<keyword evidence="3" id="KW-1185">Reference proteome</keyword>
<organism evidence="2 3">
    <name type="scientific">Teratosphaeria destructans</name>
    <dbReference type="NCBI Taxonomy" id="418781"/>
    <lineage>
        <taxon>Eukaryota</taxon>
        <taxon>Fungi</taxon>
        <taxon>Dikarya</taxon>
        <taxon>Ascomycota</taxon>
        <taxon>Pezizomycotina</taxon>
        <taxon>Dothideomycetes</taxon>
        <taxon>Dothideomycetidae</taxon>
        <taxon>Mycosphaerellales</taxon>
        <taxon>Teratosphaeriaceae</taxon>
        <taxon>Teratosphaeria</taxon>
    </lineage>
</organism>
<gene>
    <name evidence="2" type="ORF">Tdes44962_MAKER08288</name>
</gene>
<protein>
    <submittedName>
        <fullName evidence="2">Uncharacterized protein</fullName>
    </submittedName>
</protein>
<dbReference type="AlphaFoldDB" id="A0A9W7SX82"/>
<accession>A0A9W7SX82</accession>
<keyword evidence="1" id="KW-0472">Membrane</keyword>
<name>A0A9W7SX82_9PEZI</name>
<evidence type="ECO:0000256" key="1">
    <source>
        <dbReference type="SAM" id="Phobius"/>
    </source>
</evidence>
<keyword evidence="1" id="KW-1133">Transmembrane helix</keyword>
<reference evidence="2 3" key="2">
    <citation type="journal article" date="2021" name="Curr. Genet.">
        <title>Genetic response to nitrogen starvation in the aggressive Eucalyptus foliar pathogen Teratosphaeria destructans.</title>
        <authorList>
            <person name="Havenga M."/>
            <person name="Wingfield B.D."/>
            <person name="Wingfield M.J."/>
            <person name="Dreyer L.L."/>
            <person name="Roets F."/>
            <person name="Aylward J."/>
        </authorList>
    </citation>
    <scope>NUCLEOTIDE SEQUENCE [LARGE SCALE GENOMIC DNA]</scope>
    <source>
        <strain evidence="2">CMW44962</strain>
    </source>
</reference>
<comment type="caution">
    <text evidence="2">The sequence shown here is derived from an EMBL/GenBank/DDBJ whole genome shotgun (WGS) entry which is preliminary data.</text>
</comment>
<dbReference type="EMBL" id="RIBY02000746">
    <property type="protein sequence ID" value="KAH9838139.1"/>
    <property type="molecule type" value="Genomic_DNA"/>
</dbReference>
<sequence length="60" mass="6617">MPEYILPLSVSLGVGLGVGQLSLSRMLLEAREVRRWKSAKTKFVDVGPEAARSGLTLFRE</sequence>
<reference evidence="2 3" key="1">
    <citation type="journal article" date="2018" name="IMA Fungus">
        <title>IMA Genome-F 10: Nine draft genome sequences of Claviceps purpurea s.lat., including C. arundinis, C. humidiphila, and C. cf. spartinae, pseudomolecules for the pitch canker pathogen Fusarium circinatum, draft genome of Davidsoniella eucalypti, Grosmannia galeiformis, Quambalaria eucalypti, and Teratosphaeria destructans.</title>
        <authorList>
            <person name="Wingfield B.D."/>
            <person name="Liu M."/>
            <person name="Nguyen H.D."/>
            <person name="Lane F.A."/>
            <person name="Morgan S.W."/>
            <person name="De Vos L."/>
            <person name="Wilken P.M."/>
            <person name="Duong T.A."/>
            <person name="Aylward J."/>
            <person name="Coetzee M.P."/>
            <person name="Dadej K."/>
            <person name="De Beer Z.W."/>
            <person name="Findlay W."/>
            <person name="Havenga M."/>
            <person name="Kolarik M."/>
            <person name="Menzies J.G."/>
            <person name="Naidoo K."/>
            <person name="Pochopski O."/>
            <person name="Shoukouhi P."/>
            <person name="Santana Q.C."/>
            <person name="Seifert K.A."/>
            <person name="Soal N."/>
            <person name="Steenkamp E.T."/>
            <person name="Tatham C.T."/>
            <person name="van der Nest M.A."/>
            <person name="Wingfield M.J."/>
        </authorList>
    </citation>
    <scope>NUCLEOTIDE SEQUENCE [LARGE SCALE GENOMIC DNA]</scope>
    <source>
        <strain evidence="2">CMW44962</strain>
    </source>
</reference>
<proteinExistence type="predicted"/>
<keyword evidence="1" id="KW-0812">Transmembrane</keyword>
<dbReference type="Proteomes" id="UP001138500">
    <property type="component" value="Unassembled WGS sequence"/>
</dbReference>
<feature type="transmembrane region" description="Helical" evidence="1">
    <location>
        <begin position="6"/>
        <end position="28"/>
    </location>
</feature>
<evidence type="ECO:0000313" key="3">
    <source>
        <dbReference type="Proteomes" id="UP001138500"/>
    </source>
</evidence>
<evidence type="ECO:0000313" key="2">
    <source>
        <dbReference type="EMBL" id="KAH9838139.1"/>
    </source>
</evidence>